<evidence type="ECO:0000313" key="1">
    <source>
        <dbReference type="EMBL" id="HDN84250.1"/>
    </source>
</evidence>
<organism evidence="1">
    <name type="scientific">Aerophobetes bacterium</name>
    <dbReference type="NCBI Taxonomy" id="2030807"/>
    <lineage>
        <taxon>Bacteria</taxon>
        <taxon>Candidatus Aerophobota</taxon>
    </lineage>
</organism>
<proteinExistence type="predicted"/>
<dbReference type="AlphaFoldDB" id="A0A7V0MYC6"/>
<feature type="non-terminal residue" evidence="1">
    <location>
        <position position="120"/>
    </location>
</feature>
<sequence>MKIVIDGFEDLVIAEEDETLRQLLVQLDKWIRENNRIIVQIKLEGRSLSELDEKVVFDRKVGEFKTLELFTANLWQWAIDSLEEIKVYLPEIAKKMEQVSLLIQQGDSKKAFSLLDRYIG</sequence>
<comment type="caution">
    <text evidence="1">The sequence shown here is derived from an EMBL/GenBank/DDBJ whole genome shotgun (WGS) entry which is preliminary data.</text>
</comment>
<accession>A0A7V0MYC6</accession>
<dbReference type="EMBL" id="DRBC01000039">
    <property type="protein sequence ID" value="HDN84250.1"/>
    <property type="molecule type" value="Genomic_DNA"/>
</dbReference>
<name>A0A7V0MYC6_UNCAE</name>
<gene>
    <name evidence="1" type="ORF">ENG47_00655</name>
</gene>
<dbReference type="Proteomes" id="UP000885660">
    <property type="component" value="Unassembled WGS sequence"/>
</dbReference>
<reference evidence="1" key="1">
    <citation type="journal article" date="2020" name="mSystems">
        <title>Genome- and Community-Level Interaction Insights into Carbon Utilization and Element Cycling Functions of Hydrothermarchaeota in Hydrothermal Sediment.</title>
        <authorList>
            <person name="Zhou Z."/>
            <person name="Liu Y."/>
            <person name="Xu W."/>
            <person name="Pan J."/>
            <person name="Luo Z.H."/>
            <person name="Li M."/>
        </authorList>
    </citation>
    <scope>NUCLEOTIDE SEQUENCE [LARGE SCALE GENOMIC DNA]</scope>
    <source>
        <strain evidence="1">HyVt-219</strain>
    </source>
</reference>
<protein>
    <submittedName>
        <fullName evidence="1">Uncharacterized protein</fullName>
    </submittedName>
</protein>